<comment type="subcellular location">
    <subcellularLocation>
        <location evidence="1">Golgi apparatus</location>
    </subcellularLocation>
</comment>
<dbReference type="PROSITE" id="PS50913">
    <property type="entry name" value="GRIP"/>
    <property type="match status" value="1"/>
</dbReference>
<keyword evidence="2" id="KW-0333">Golgi apparatus</keyword>
<organism evidence="7 8">
    <name type="scientific">Adineta ricciae</name>
    <name type="common">Rotifer</name>
    <dbReference type="NCBI Taxonomy" id="249248"/>
    <lineage>
        <taxon>Eukaryota</taxon>
        <taxon>Metazoa</taxon>
        <taxon>Spiralia</taxon>
        <taxon>Gnathifera</taxon>
        <taxon>Rotifera</taxon>
        <taxon>Eurotatoria</taxon>
        <taxon>Bdelloidea</taxon>
        <taxon>Adinetida</taxon>
        <taxon>Adinetidae</taxon>
        <taxon>Adineta</taxon>
    </lineage>
</organism>
<dbReference type="Proteomes" id="UP000663852">
    <property type="component" value="Unassembled WGS sequence"/>
</dbReference>
<keyword evidence="3 4" id="KW-0175">Coiled coil</keyword>
<feature type="domain" description="GRIP" evidence="6">
    <location>
        <begin position="122"/>
        <end position="171"/>
    </location>
</feature>
<dbReference type="OrthoDB" id="425925at2759"/>
<dbReference type="AlphaFoldDB" id="A0A815WNE4"/>
<dbReference type="PANTHER" id="PTHR18921:SF2">
    <property type="entry name" value="THYROID RECEPTOR-INTERACTING PROTEIN 11"/>
    <property type="match status" value="1"/>
</dbReference>
<dbReference type="GO" id="GO:0007030">
    <property type="term" value="P:Golgi organization"/>
    <property type="evidence" value="ECO:0007669"/>
    <property type="project" value="TreeGrafter"/>
</dbReference>
<sequence>MVAKKNELITRQEELELSVKVLEENSLRWKSSQQLFDQIQIDLKCTAHERDLAIVEKKQLENGIRINRDKLSKLEANTHQDSTIARFINENNEIRQCLESANEVLKTKDLLISELQKNFQSSNSTRVEKQLLKNILLSYFQTPIDKQQEVIPILSALVEFTQDEYDKAMNAISNNYANSTSSGWLSSWLGGGYPVRTKPSSSTQPDKSFAELLIQYVDQQSPTTFNPDVSNAKSSTNEQSNTEQNTSPSTQSSAINTDKLLTI</sequence>
<protein>
    <recommendedName>
        <fullName evidence="6">GRIP domain-containing protein</fullName>
    </recommendedName>
</protein>
<evidence type="ECO:0000256" key="4">
    <source>
        <dbReference type="SAM" id="Coils"/>
    </source>
</evidence>
<feature type="region of interest" description="Disordered" evidence="5">
    <location>
        <begin position="224"/>
        <end position="263"/>
    </location>
</feature>
<dbReference type="InterPro" id="IPR000237">
    <property type="entry name" value="GRIP_dom"/>
</dbReference>
<dbReference type="GO" id="GO:0006888">
    <property type="term" value="P:endoplasmic reticulum to Golgi vesicle-mediated transport"/>
    <property type="evidence" value="ECO:0007669"/>
    <property type="project" value="TreeGrafter"/>
</dbReference>
<name>A0A815WNE4_ADIRI</name>
<gene>
    <name evidence="7" type="ORF">EDS130_LOCUS45636</name>
</gene>
<evidence type="ECO:0000259" key="6">
    <source>
        <dbReference type="PROSITE" id="PS50913"/>
    </source>
</evidence>
<evidence type="ECO:0000256" key="5">
    <source>
        <dbReference type="SAM" id="MobiDB-lite"/>
    </source>
</evidence>
<feature type="coiled-coil region" evidence="4">
    <location>
        <begin position="57"/>
        <end position="118"/>
    </location>
</feature>
<evidence type="ECO:0000313" key="8">
    <source>
        <dbReference type="Proteomes" id="UP000663852"/>
    </source>
</evidence>
<dbReference type="EMBL" id="CAJNOJ010001184">
    <property type="protein sequence ID" value="CAF1545669.1"/>
    <property type="molecule type" value="Genomic_DNA"/>
</dbReference>
<dbReference type="GO" id="GO:0031267">
    <property type="term" value="F:small GTPase binding"/>
    <property type="evidence" value="ECO:0007669"/>
    <property type="project" value="TreeGrafter"/>
</dbReference>
<evidence type="ECO:0000256" key="1">
    <source>
        <dbReference type="ARBA" id="ARBA00004555"/>
    </source>
</evidence>
<evidence type="ECO:0000256" key="2">
    <source>
        <dbReference type="ARBA" id="ARBA00023034"/>
    </source>
</evidence>
<evidence type="ECO:0000313" key="7">
    <source>
        <dbReference type="EMBL" id="CAF1545669.1"/>
    </source>
</evidence>
<comment type="caution">
    <text evidence="7">The sequence shown here is derived from an EMBL/GenBank/DDBJ whole genome shotgun (WGS) entry which is preliminary data.</text>
</comment>
<dbReference type="GO" id="GO:0005794">
    <property type="term" value="C:Golgi apparatus"/>
    <property type="evidence" value="ECO:0007669"/>
    <property type="project" value="UniProtKB-SubCell"/>
</dbReference>
<dbReference type="PANTHER" id="PTHR18921">
    <property type="entry name" value="MYOSIN HEAVY CHAIN - RELATED"/>
    <property type="match status" value="1"/>
</dbReference>
<accession>A0A815WNE4</accession>
<feature type="compositionally biased region" description="Polar residues" evidence="5">
    <location>
        <begin position="224"/>
        <end position="256"/>
    </location>
</feature>
<reference evidence="7" key="1">
    <citation type="submission" date="2021-02" db="EMBL/GenBank/DDBJ databases">
        <authorList>
            <person name="Nowell W R."/>
        </authorList>
    </citation>
    <scope>NUCLEOTIDE SEQUENCE</scope>
</reference>
<evidence type="ECO:0000256" key="3">
    <source>
        <dbReference type="ARBA" id="ARBA00023054"/>
    </source>
</evidence>
<proteinExistence type="predicted"/>